<feature type="non-terminal residue" evidence="3">
    <location>
        <position position="75"/>
    </location>
</feature>
<evidence type="ECO:0000313" key="3">
    <source>
        <dbReference type="EMBL" id="EQD34195.1"/>
    </source>
</evidence>
<dbReference type="SUPFAM" id="SSF47384">
    <property type="entry name" value="Homodimeric domain of signal transducing histidine kinase"/>
    <property type="match status" value="1"/>
</dbReference>
<dbReference type="InterPro" id="IPR003661">
    <property type="entry name" value="HisK_dim/P_dom"/>
</dbReference>
<organism evidence="3">
    <name type="scientific">mine drainage metagenome</name>
    <dbReference type="NCBI Taxonomy" id="410659"/>
    <lineage>
        <taxon>unclassified sequences</taxon>
        <taxon>metagenomes</taxon>
        <taxon>ecological metagenomes</taxon>
    </lineage>
</organism>
<feature type="region of interest" description="Disordered" evidence="1">
    <location>
        <begin position="48"/>
        <end position="75"/>
    </location>
</feature>
<name>T0ZWA3_9ZZZZ</name>
<comment type="caution">
    <text evidence="3">The sequence shown here is derived from an EMBL/GenBank/DDBJ whole genome shotgun (WGS) entry which is preliminary data.</text>
</comment>
<dbReference type="AlphaFoldDB" id="T0ZWA3"/>
<dbReference type="CDD" id="cd00082">
    <property type="entry name" value="HisKA"/>
    <property type="match status" value="1"/>
</dbReference>
<sequence length="75" mass="8329">MHELKLQAMGRLTASIAHEIRNPLSAIRHAMQLLREFPALGAEERRLNQIGPRSGRTPEPVIGNILTLSRPPSDP</sequence>
<dbReference type="EMBL" id="AUZX01013878">
    <property type="protein sequence ID" value="EQD34195.1"/>
    <property type="molecule type" value="Genomic_DNA"/>
</dbReference>
<evidence type="ECO:0000259" key="2">
    <source>
        <dbReference type="SMART" id="SM00388"/>
    </source>
</evidence>
<evidence type="ECO:0000256" key="1">
    <source>
        <dbReference type="SAM" id="MobiDB-lite"/>
    </source>
</evidence>
<dbReference type="InterPro" id="IPR036097">
    <property type="entry name" value="HisK_dim/P_sf"/>
</dbReference>
<proteinExistence type="predicted"/>
<dbReference type="SMART" id="SM00388">
    <property type="entry name" value="HisKA"/>
    <property type="match status" value="1"/>
</dbReference>
<accession>T0ZWA3</accession>
<dbReference type="Pfam" id="PF00512">
    <property type="entry name" value="HisKA"/>
    <property type="match status" value="1"/>
</dbReference>
<reference evidence="3" key="1">
    <citation type="submission" date="2013-08" db="EMBL/GenBank/DDBJ databases">
        <authorList>
            <person name="Mendez C."/>
            <person name="Richter M."/>
            <person name="Ferrer M."/>
            <person name="Sanchez J."/>
        </authorList>
    </citation>
    <scope>NUCLEOTIDE SEQUENCE</scope>
</reference>
<feature type="domain" description="Signal transduction histidine kinase dimerisation/phosphoacceptor" evidence="2">
    <location>
        <begin position="8"/>
        <end position="74"/>
    </location>
</feature>
<gene>
    <name evidence="3" type="ORF">B1A_18802</name>
</gene>
<protein>
    <submittedName>
        <fullName evidence="3">Type IV pilus sensor protein PilS</fullName>
    </submittedName>
</protein>
<reference evidence="3" key="2">
    <citation type="journal article" date="2014" name="ISME J.">
        <title>Microbial stratification in low pH oxic and suboxic macroscopic growths along an acid mine drainage.</title>
        <authorList>
            <person name="Mendez-Garcia C."/>
            <person name="Mesa V."/>
            <person name="Sprenger R.R."/>
            <person name="Richter M."/>
            <person name="Diez M.S."/>
            <person name="Solano J."/>
            <person name="Bargiela R."/>
            <person name="Golyshina O.V."/>
            <person name="Manteca A."/>
            <person name="Ramos J.L."/>
            <person name="Gallego J.R."/>
            <person name="Llorente I."/>
            <person name="Martins Dos Santos V.A."/>
            <person name="Jensen O.N."/>
            <person name="Pelaez A.I."/>
            <person name="Sanchez J."/>
            <person name="Ferrer M."/>
        </authorList>
    </citation>
    <scope>NUCLEOTIDE SEQUENCE</scope>
</reference>
<dbReference type="Gene3D" id="1.10.287.130">
    <property type="match status" value="1"/>
</dbReference>
<dbReference type="GO" id="GO:0000155">
    <property type="term" value="F:phosphorelay sensor kinase activity"/>
    <property type="evidence" value="ECO:0007669"/>
    <property type="project" value="InterPro"/>
</dbReference>